<dbReference type="PANTHER" id="PTHR46623:SF10">
    <property type="entry name" value="CARBOXYMETHYLENEBUTENOLIDASE HOMOLOG"/>
    <property type="match status" value="1"/>
</dbReference>
<feature type="domain" description="Dienelactone hydrolase" evidence="1">
    <location>
        <begin position="19"/>
        <end position="249"/>
    </location>
</feature>
<accession>A0A9X5HD49</accession>
<name>A0A9X5HD49_9ACTN</name>
<dbReference type="Gene3D" id="3.40.50.1820">
    <property type="entry name" value="alpha/beta hydrolase"/>
    <property type="match status" value="1"/>
</dbReference>
<sequence length="257" mass="27405">MTDVRGNGVLVPTEAGTADAYLARPADGAPRPAVLVLTDAFGVRPTVREAADRVARAGYTVLVPNLFHRRGPAPVVELPGFIDAEARGEIFRRLRPIMQELTPERATTDAGAYLRWLAELPEAADGPVALVGYCMGAGLALRTAGAFPDRVAAVAGFHGGRLATDDPRSPHLAAPRITAEVYLGHADGDPSLPPEQIERLEKALTDAGVRHRCEVYPGAAHGFTQSDTASYDEKADERHWASLLGLLDRTFRPGAST</sequence>
<dbReference type="InterPro" id="IPR051049">
    <property type="entry name" value="Dienelactone_hydrolase-like"/>
</dbReference>
<dbReference type="GO" id="GO:0016787">
    <property type="term" value="F:hydrolase activity"/>
    <property type="evidence" value="ECO:0007669"/>
    <property type="project" value="UniProtKB-KW"/>
</dbReference>
<dbReference type="InterPro" id="IPR029058">
    <property type="entry name" value="AB_hydrolase_fold"/>
</dbReference>
<dbReference type="Proteomes" id="UP000471745">
    <property type="component" value="Unassembled WGS sequence"/>
</dbReference>
<reference evidence="2 3" key="1">
    <citation type="submission" date="2020-01" db="EMBL/GenBank/DDBJ databases">
        <title>Insect and environment-associated Actinomycetes.</title>
        <authorList>
            <person name="Currrie C."/>
            <person name="Chevrette M."/>
            <person name="Carlson C."/>
            <person name="Stubbendieck R."/>
            <person name="Wendt-Pienkowski E."/>
        </authorList>
    </citation>
    <scope>NUCLEOTIDE SEQUENCE [LARGE SCALE GENOMIC DNA]</scope>
    <source>
        <strain evidence="2 3">SID8189</strain>
    </source>
</reference>
<dbReference type="InterPro" id="IPR002925">
    <property type="entry name" value="Dienelactn_hydro"/>
</dbReference>
<proteinExistence type="predicted"/>
<evidence type="ECO:0000259" key="1">
    <source>
        <dbReference type="Pfam" id="PF01738"/>
    </source>
</evidence>
<dbReference type="AlphaFoldDB" id="A0A9X5HD49"/>
<evidence type="ECO:0000313" key="2">
    <source>
        <dbReference type="EMBL" id="NEC50493.1"/>
    </source>
</evidence>
<dbReference type="PANTHER" id="PTHR46623">
    <property type="entry name" value="CARBOXYMETHYLENEBUTENOLIDASE-RELATED"/>
    <property type="match status" value="1"/>
</dbReference>
<keyword evidence="3" id="KW-1185">Reference proteome</keyword>
<keyword evidence="2" id="KW-0378">Hydrolase</keyword>
<dbReference type="SUPFAM" id="SSF53474">
    <property type="entry name" value="alpha/beta-Hydrolases"/>
    <property type="match status" value="1"/>
</dbReference>
<protein>
    <submittedName>
        <fullName evidence="2">Dienelactone hydrolase family protein</fullName>
    </submittedName>
</protein>
<organism evidence="2 3">
    <name type="scientific">Actinospica acidiphila</name>
    <dbReference type="NCBI Taxonomy" id="304899"/>
    <lineage>
        <taxon>Bacteria</taxon>
        <taxon>Bacillati</taxon>
        <taxon>Actinomycetota</taxon>
        <taxon>Actinomycetes</taxon>
        <taxon>Catenulisporales</taxon>
        <taxon>Actinospicaceae</taxon>
        <taxon>Actinospica</taxon>
    </lineage>
</organism>
<dbReference type="Pfam" id="PF01738">
    <property type="entry name" value="DLH"/>
    <property type="match status" value="1"/>
</dbReference>
<dbReference type="RefSeq" id="WP_163089531.1">
    <property type="nucleotide sequence ID" value="NZ_JAAGNA010000639.1"/>
</dbReference>
<comment type="caution">
    <text evidence="2">The sequence shown here is derived from an EMBL/GenBank/DDBJ whole genome shotgun (WGS) entry which is preliminary data.</text>
</comment>
<gene>
    <name evidence="2" type="ORF">G3I18_18240</name>
</gene>
<dbReference type="EMBL" id="JAAGNA010000639">
    <property type="protein sequence ID" value="NEC50493.1"/>
    <property type="molecule type" value="Genomic_DNA"/>
</dbReference>
<evidence type="ECO:0000313" key="3">
    <source>
        <dbReference type="Proteomes" id="UP000471745"/>
    </source>
</evidence>